<sequence length="158" mass="17526">MPRKYKRSNSVPIEEGAVGSASSSQYAKYPEITSCLTVSVLHDDGSIMGTHMVQVPDESKEQFTPMNALKELGGMIDADRVVRVRIAGDRESWAVNRLQYQPGDPRYGLGGMATDLQLKNEISKLTGIPRDRFDSETVLQFNGDLHVPSKDQNADPDW</sequence>
<feature type="region of interest" description="Disordered" evidence="1">
    <location>
        <begin position="1"/>
        <end position="22"/>
    </location>
</feature>
<dbReference type="RefSeq" id="WP_344338710.1">
    <property type="nucleotide sequence ID" value="NZ_BAAAKJ010000244.1"/>
</dbReference>
<dbReference type="EMBL" id="BAAAKJ010000244">
    <property type="protein sequence ID" value="GAA1402125.1"/>
    <property type="molecule type" value="Genomic_DNA"/>
</dbReference>
<organism evidence="2 3">
    <name type="scientific">Kitasatospora putterlickiae</name>
    <dbReference type="NCBI Taxonomy" id="221725"/>
    <lineage>
        <taxon>Bacteria</taxon>
        <taxon>Bacillati</taxon>
        <taxon>Actinomycetota</taxon>
        <taxon>Actinomycetes</taxon>
        <taxon>Kitasatosporales</taxon>
        <taxon>Streptomycetaceae</taxon>
        <taxon>Kitasatospora</taxon>
    </lineage>
</organism>
<reference evidence="2 3" key="1">
    <citation type="journal article" date="2019" name="Int. J. Syst. Evol. Microbiol.">
        <title>The Global Catalogue of Microorganisms (GCM) 10K type strain sequencing project: providing services to taxonomists for standard genome sequencing and annotation.</title>
        <authorList>
            <consortium name="The Broad Institute Genomics Platform"/>
            <consortium name="The Broad Institute Genome Sequencing Center for Infectious Disease"/>
            <person name="Wu L."/>
            <person name="Ma J."/>
        </authorList>
    </citation>
    <scope>NUCLEOTIDE SEQUENCE [LARGE SCALE GENOMIC DNA]</scope>
    <source>
        <strain evidence="2 3">JCM 12393</strain>
    </source>
</reference>
<comment type="caution">
    <text evidence="2">The sequence shown here is derived from an EMBL/GenBank/DDBJ whole genome shotgun (WGS) entry which is preliminary data.</text>
</comment>
<proteinExistence type="predicted"/>
<evidence type="ECO:0000313" key="2">
    <source>
        <dbReference type="EMBL" id="GAA1402125.1"/>
    </source>
</evidence>
<keyword evidence="3" id="KW-1185">Reference proteome</keyword>
<evidence type="ECO:0000256" key="1">
    <source>
        <dbReference type="SAM" id="MobiDB-lite"/>
    </source>
</evidence>
<dbReference type="Proteomes" id="UP001499863">
    <property type="component" value="Unassembled WGS sequence"/>
</dbReference>
<gene>
    <name evidence="2" type="ORF">GCM10009639_45270</name>
</gene>
<evidence type="ECO:0000313" key="3">
    <source>
        <dbReference type="Proteomes" id="UP001499863"/>
    </source>
</evidence>
<name>A0ABN1YA44_9ACTN</name>
<accession>A0ABN1YA44</accession>
<protein>
    <submittedName>
        <fullName evidence="2">Uncharacterized protein</fullName>
    </submittedName>
</protein>